<dbReference type="AlphaFoldDB" id="A0A0W0VSW0"/>
<dbReference type="Proteomes" id="UP000054997">
    <property type="component" value="Unassembled WGS sequence"/>
</dbReference>
<evidence type="ECO:0000313" key="3">
    <source>
        <dbReference type="Proteomes" id="UP000054997"/>
    </source>
</evidence>
<dbReference type="PROSITE" id="PS51257">
    <property type="entry name" value="PROKAR_LIPOPROTEIN"/>
    <property type="match status" value="1"/>
</dbReference>
<dbReference type="PANTHER" id="PTHR34606:SF15">
    <property type="entry name" value="BON DOMAIN-CONTAINING PROTEIN"/>
    <property type="match status" value="1"/>
</dbReference>
<gene>
    <name evidence="2" type="ORF">Llon_0099</name>
</gene>
<dbReference type="InterPro" id="IPR051686">
    <property type="entry name" value="Lipoprotein_DolP"/>
</dbReference>
<dbReference type="Pfam" id="PF04972">
    <property type="entry name" value="BON"/>
    <property type="match status" value="1"/>
</dbReference>
<organism evidence="2 3">
    <name type="scientific">Legionella londiniensis</name>
    <dbReference type="NCBI Taxonomy" id="45068"/>
    <lineage>
        <taxon>Bacteria</taxon>
        <taxon>Pseudomonadati</taxon>
        <taxon>Pseudomonadota</taxon>
        <taxon>Gammaproteobacteria</taxon>
        <taxon>Legionellales</taxon>
        <taxon>Legionellaceae</taxon>
        <taxon>Legionella</taxon>
    </lineage>
</organism>
<sequence length="106" mass="11760">MRINLFRKLFLTMIFTLLMGCQGYNAAGGIFNFPLQSSDESLQAAVSETLRNHKLLRDAPLHVEVANGVVYLSGYVKTIRQSDTAAELAGKINGVKYVQNDIVVRK</sequence>
<name>A0A0W0VSW0_9GAMM</name>
<proteinExistence type="predicted"/>
<dbReference type="EMBL" id="LNYK01000001">
    <property type="protein sequence ID" value="KTD23214.1"/>
    <property type="molecule type" value="Genomic_DNA"/>
</dbReference>
<dbReference type="PROSITE" id="PS50914">
    <property type="entry name" value="BON"/>
    <property type="match status" value="1"/>
</dbReference>
<reference evidence="2 3" key="1">
    <citation type="submission" date="2015-11" db="EMBL/GenBank/DDBJ databases">
        <title>Genomic analysis of 38 Legionella species identifies large and diverse effector repertoires.</title>
        <authorList>
            <person name="Burstein D."/>
            <person name="Amaro F."/>
            <person name="Zusman T."/>
            <person name="Lifshitz Z."/>
            <person name="Cohen O."/>
            <person name="Gilbert J.A."/>
            <person name="Pupko T."/>
            <person name="Shuman H.A."/>
            <person name="Segal G."/>
        </authorList>
    </citation>
    <scope>NUCLEOTIDE SEQUENCE [LARGE SCALE GENOMIC DNA]</scope>
    <source>
        <strain evidence="2 3">ATCC 49505</strain>
    </source>
</reference>
<dbReference type="RefSeq" id="WP_058528118.1">
    <property type="nucleotide sequence ID" value="NZ_CAAAHZ010000005.1"/>
</dbReference>
<dbReference type="PATRIC" id="fig|45068.5.peg.105"/>
<evidence type="ECO:0000259" key="1">
    <source>
        <dbReference type="PROSITE" id="PS50914"/>
    </source>
</evidence>
<evidence type="ECO:0000313" key="2">
    <source>
        <dbReference type="EMBL" id="KTD23214.1"/>
    </source>
</evidence>
<comment type="caution">
    <text evidence="2">The sequence shown here is derived from an EMBL/GenBank/DDBJ whole genome shotgun (WGS) entry which is preliminary data.</text>
</comment>
<keyword evidence="3" id="KW-1185">Reference proteome</keyword>
<dbReference type="OrthoDB" id="5647907at2"/>
<accession>A0A0W0VSW0</accession>
<dbReference type="InterPro" id="IPR007055">
    <property type="entry name" value="BON_dom"/>
</dbReference>
<dbReference type="STRING" id="45068.Llon_0099"/>
<feature type="domain" description="BON" evidence="1">
    <location>
        <begin position="38"/>
        <end position="106"/>
    </location>
</feature>
<dbReference type="Gene3D" id="3.30.1340.30">
    <property type="match status" value="1"/>
</dbReference>
<protein>
    <submittedName>
        <fullName evidence="2">Phospholipid binding protein</fullName>
    </submittedName>
</protein>
<dbReference type="PANTHER" id="PTHR34606">
    <property type="entry name" value="BON DOMAIN-CONTAINING PROTEIN"/>
    <property type="match status" value="1"/>
</dbReference>